<organism evidence="9 10">
    <name type="scientific">Candidatus Propionivibrio dominans</name>
    <dbReference type="NCBI Taxonomy" id="2954373"/>
    <lineage>
        <taxon>Bacteria</taxon>
        <taxon>Pseudomonadati</taxon>
        <taxon>Pseudomonadota</taxon>
        <taxon>Betaproteobacteria</taxon>
        <taxon>Rhodocyclales</taxon>
        <taxon>Rhodocyclaceae</taxon>
        <taxon>Propionivibrio</taxon>
    </lineage>
</organism>
<evidence type="ECO:0000313" key="10">
    <source>
        <dbReference type="Proteomes" id="UP000886602"/>
    </source>
</evidence>
<dbReference type="Gene3D" id="2.30.30.910">
    <property type="match status" value="1"/>
</dbReference>
<dbReference type="InterPro" id="IPR025963">
    <property type="entry name" value="FLgD_Tudor"/>
</dbReference>
<sequence length="227" mass="23715">MAAVQATTSSSDPFAAISAATKRSSKGSAPTAEDPQDRFLKLLVTQLKNQDPLNPMDNAQMTSQLAQMSTVSGIEKLNTTLNSLVDSVGSSQSMQAAEMIGNRVLVSGSQLSLTKGAAYGGINLTAAADQVKLSILDAAGQVIQTQELGARDAGVFNFVWDGMNDAGSQMEDGIYRFSVDAKQGGNKVAADPLQIGTVSALVRSKNGFLLDLGVLGTVDFKNVQQIL</sequence>
<keyword evidence="9" id="KW-0282">Flagellum</keyword>
<dbReference type="GO" id="GO:0044781">
    <property type="term" value="P:bacterial-type flagellum organization"/>
    <property type="evidence" value="ECO:0007669"/>
    <property type="project" value="UniProtKB-UniRule"/>
</dbReference>
<accession>A0A9D7FIV0</accession>
<evidence type="ECO:0000256" key="4">
    <source>
        <dbReference type="ARBA" id="ARBA00024746"/>
    </source>
</evidence>
<dbReference type="Proteomes" id="UP000886602">
    <property type="component" value="Unassembled WGS sequence"/>
</dbReference>
<comment type="function">
    <text evidence="4 5">Required for flagellar hook formation. May act as a scaffolding protein.</text>
</comment>
<protein>
    <recommendedName>
        <fullName evidence="2 5">Basal-body rod modification protein FlgD</fullName>
    </recommendedName>
</protein>
<feature type="domain" description="FlgD Tudor-like" evidence="8">
    <location>
        <begin position="91"/>
        <end position="224"/>
    </location>
</feature>
<dbReference type="Pfam" id="PF13860">
    <property type="entry name" value="FlgD_ig"/>
    <property type="match status" value="1"/>
</dbReference>
<comment type="similarity">
    <text evidence="1 5">Belongs to the FlgD family.</text>
</comment>
<dbReference type="InterPro" id="IPR005648">
    <property type="entry name" value="FlgD"/>
</dbReference>
<dbReference type="Gene3D" id="2.60.40.4070">
    <property type="match status" value="1"/>
</dbReference>
<dbReference type="Pfam" id="PF13861">
    <property type="entry name" value="FLgD_tudor"/>
    <property type="match status" value="1"/>
</dbReference>
<keyword evidence="3 5" id="KW-1005">Bacterial flagellum biogenesis</keyword>
<evidence type="ECO:0000256" key="2">
    <source>
        <dbReference type="ARBA" id="ARBA00016013"/>
    </source>
</evidence>
<reference evidence="9" key="1">
    <citation type="submission" date="2020-10" db="EMBL/GenBank/DDBJ databases">
        <title>Connecting structure to function with the recovery of over 1000 high-quality activated sludge metagenome-assembled genomes encoding full-length rRNA genes using long-read sequencing.</title>
        <authorList>
            <person name="Singleton C.M."/>
            <person name="Petriglieri F."/>
            <person name="Kristensen J.M."/>
            <person name="Kirkegaard R.H."/>
            <person name="Michaelsen T.Y."/>
            <person name="Andersen M.H."/>
            <person name="Karst S.M."/>
            <person name="Dueholm M.S."/>
            <person name="Nielsen P.H."/>
            <person name="Albertsen M."/>
        </authorList>
    </citation>
    <scope>NUCLEOTIDE SEQUENCE</scope>
    <source>
        <strain evidence="9">EsbW_18-Q3-R4-48_MAXAC.044</strain>
    </source>
</reference>
<feature type="domain" description="FlgD/Vpr Ig-like" evidence="7">
    <location>
        <begin position="109"/>
        <end position="184"/>
    </location>
</feature>
<evidence type="ECO:0000259" key="7">
    <source>
        <dbReference type="Pfam" id="PF13860"/>
    </source>
</evidence>
<comment type="caution">
    <text evidence="9">The sequence shown here is derived from an EMBL/GenBank/DDBJ whole genome shotgun (WGS) entry which is preliminary data.</text>
</comment>
<evidence type="ECO:0000256" key="6">
    <source>
        <dbReference type="SAM" id="MobiDB-lite"/>
    </source>
</evidence>
<feature type="region of interest" description="Disordered" evidence="6">
    <location>
        <begin position="1"/>
        <end position="35"/>
    </location>
</feature>
<proteinExistence type="inferred from homology"/>
<keyword evidence="9" id="KW-0966">Cell projection</keyword>
<keyword evidence="9" id="KW-0969">Cilium</keyword>
<evidence type="ECO:0000256" key="3">
    <source>
        <dbReference type="ARBA" id="ARBA00022795"/>
    </source>
</evidence>
<evidence type="ECO:0000259" key="8">
    <source>
        <dbReference type="Pfam" id="PF13861"/>
    </source>
</evidence>
<dbReference type="EMBL" id="JADJNC010000060">
    <property type="protein sequence ID" value="MBK7425054.1"/>
    <property type="molecule type" value="Genomic_DNA"/>
</dbReference>
<dbReference type="AlphaFoldDB" id="A0A9D7FIV0"/>
<feature type="compositionally biased region" description="Polar residues" evidence="6">
    <location>
        <begin position="1"/>
        <end position="12"/>
    </location>
</feature>
<gene>
    <name evidence="9" type="primary">flgD</name>
    <name evidence="9" type="ORF">IPJ48_19340</name>
</gene>
<dbReference type="Pfam" id="PF03963">
    <property type="entry name" value="FlgD"/>
    <property type="match status" value="1"/>
</dbReference>
<name>A0A9D7FIV0_9RHOO</name>
<evidence type="ECO:0000256" key="5">
    <source>
        <dbReference type="RuleBase" id="RU362076"/>
    </source>
</evidence>
<dbReference type="InterPro" id="IPR025965">
    <property type="entry name" value="FlgD/Vpr_Ig-like"/>
</dbReference>
<evidence type="ECO:0000256" key="1">
    <source>
        <dbReference type="ARBA" id="ARBA00010577"/>
    </source>
</evidence>
<evidence type="ECO:0000313" key="9">
    <source>
        <dbReference type="EMBL" id="MBK7425054.1"/>
    </source>
</evidence>